<evidence type="ECO:0000313" key="8">
    <source>
        <dbReference type="Proteomes" id="UP000191112"/>
    </source>
</evidence>
<keyword evidence="2 4" id="KW-0732">Signal</keyword>
<feature type="signal peptide" evidence="4">
    <location>
        <begin position="1"/>
        <end position="19"/>
    </location>
</feature>
<dbReference type="Gene3D" id="2.130.10.10">
    <property type="entry name" value="YVTN repeat-like/Quinoprotein amine dehydrogenase"/>
    <property type="match status" value="4"/>
</dbReference>
<sequence length="867" mass="98090">MKSNLLSLLFLFSIVISQAQTSWNQLNPTNYFEKANSFSDNNNQLFLLTENKLLKSNDQAKTWTNLKDVINASVVKSWDTNIIVGGQQGLLILSRDNGLTWQNINLDSSENINSIFYVNNTIIVVGDKTLFKSNTNAITWEKQKLGLLPDEIIQRSWFVNNQEGYIVTNYGKLYKTVDFGKNINLKITNGALCTSIYFYDQKDGYVSFGETFYLTKNNGESWIKRTNFNPSQPAISLFSFYFLSTDLGFATSKYGIIYKTTNGGYLWNKVYDSKNWISDSYDIKHLHFNNNNAIAIGNYGQFYKSTDNGGSWTTQDFTYNSISKVKKNANLYSVVTSKELYLSTDKTNWESVNVPINDTNLFNLYDSYFINRNIGYVLLGNPVTVKIAKTTNGGQTWSINENFTTNASSIYFFDENKGIINSAYSAYTTDNGGASWEIIPNFRASKIQWFDEGVGIAISEKKLSKTTDYGKTWSTIKEGQHLYSFHFPSQRIGYYNDGLTYYKTNDYGNTWKPITTLSYTPEIVFKNPNEGILFNGSDSGLQTFNGGRTFQQIDIPKNTYYINSFDNNFLVSGSIGNLFESNGYTQAYSLITTFATDIKADAAMLNAYGSTNTENMENITFHYSDDTTAKETSAMPNNIQKYENDDLSKAVDNLLPDTTYNVMVKAKFGTEIISSNSISFKTLPLNEIDFFVKEVSSTKVQLLSSIKNNAKSKIENIKFIYGIDQENLNQTFNASNIIDSYLSEDITINLENLLPNQKYYGKIVVTQNGKEYSSVTKSFTTDALHTADVSIDNLKIYPNPAHNEVLLTSKNTIKNIHIINMLGQTVKTIENINKKEIKFNVVNLPSANYKIVIITENDKITKALIKN</sequence>
<dbReference type="STRING" id="619805.SAMN05660477_02233"/>
<keyword evidence="8" id="KW-1185">Reference proteome</keyword>
<dbReference type="SUPFAM" id="SSF110296">
    <property type="entry name" value="Oligoxyloglucan reducing end-specific cellobiohydrolase"/>
    <property type="match status" value="2"/>
</dbReference>
<feature type="domain" description="Photosynthesis system II assembly factor Ycf48/Hcf136-like" evidence="5">
    <location>
        <begin position="183"/>
        <end position="328"/>
    </location>
</feature>
<dbReference type="PANTHER" id="PTHR47199">
    <property type="entry name" value="PHOTOSYSTEM II STABILITY/ASSEMBLY FACTOR HCF136, CHLOROPLASTIC"/>
    <property type="match status" value="1"/>
</dbReference>
<evidence type="ECO:0000256" key="4">
    <source>
        <dbReference type="SAM" id="SignalP"/>
    </source>
</evidence>
<evidence type="ECO:0000259" key="6">
    <source>
        <dbReference type="Pfam" id="PF18962"/>
    </source>
</evidence>
<feature type="domain" description="Secretion system C-terminal sorting" evidence="6">
    <location>
        <begin position="796"/>
        <end position="865"/>
    </location>
</feature>
<dbReference type="InterPro" id="IPR015943">
    <property type="entry name" value="WD40/YVTN_repeat-like_dom_sf"/>
</dbReference>
<dbReference type="GO" id="GO:0009523">
    <property type="term" value="C:photosystem II"/>
    <property type="evidence" value="ECO:0007669"/>
    <property type="project" value="UniProtKB-KW"/>
</dbReference>
<dbReference type="InterPro" id="IPR026444">
    <property type="entry name" value="Secre_tail"/>
</dbReference>
<dbReference type="Pfam" id="PF18962">
    <property type="entry name" value="Por_Secre_tail"/>
    <property type="match status" value="1"/>
</dbReference>
<dbReference type="NCBIfam" id="TIGR04183">
    <property type="entry name" value="Por_Secre_tail"/>
    <property type="match status" value="1"/>
</dbReference>
<dbReference type="InterPro" id="IPR028203">
    <property type="entry name" value="PSII_CF48-like_dom"/>
</dbReference>
<keyword evidence="1" id="KW-0602">Photosynthesis</keyword>
<keyword evidence="3" id="KW-0604">Photosystem II</keyword>
<evidence type="ECO:0000256" key="2">
    <source>
        <dbReference type="ARBA" id="ARBA00022729"/>
    </source>
</evidence>
<dbReference type="PANTHER" id="PTHR47199:SF2">
    <property type="entry name" value="PHOTOSYSTEM II STABILITY_ASSEMBLY FACTOR HCF136, CHLOROPLASTIC"/>
    <property type="match status" value="1"/>
</dbReference>
<feature type="chain" id="PRO_5013250697" evidence="4">
    <location>
        <begin position="20"/>
        <end position="867"/>
    </location>
</feature>
<reference evidence="7 8" key="1">
    <citation type="submission" date="2017-02" db="EMBL/GenBank/DDBJ databases">
        <authorList>
            <person name="Peterson S.W."/>
        </authorList>
    </citation>
    <scope>NUCLEOTIDE SEQUENCE [LARGE SCALE GENOMIC DNA]</scope>
    <source>
        <strain evidence="7 8">DSM 22323</strain>
    </source>
</reference>
<evidence type="ECO:0000256" key="1">
    <source>
        <dbReference type="ARBA" id="ARBA00022531"/>
    </source>
</evidence>
<accession>A0A1T5FQW3</accession>
<dbReference type="Proteomes" id="UP000191112">
    <property type="component" value="Unassembled WGS sequence"/>
</dbReference>
<dbReference type="Pfam" id="PF14870">
    <property type="entry name" value="PSII_BNR"/>
    <property type="match status" value="1"/>
</dbReference>
<proteinExistence type="predicted"/>
<evidence type="ECO:0000256" key="3">
    <source>
        <dbReference type="ARBA" id="ARBA00023276"/>
    </source>
</evidence>
<evidence type="ECO:0000259" key="5">
    <source>
        <dbReference type="Pfam" id="PF14870"/>
    </source>
</evidence>
<name>A0A1T5FQW3_9FLAO</name>
<dbReference type="RefSeq" id="WP_079667446.1">
    <property type="nucleotide sequence ID" value="NZ_FUYZ01000007.1"/>
</dbReference>
<dbReference type="EMBL" id="FUYZ01000007">
    <property type="protein sequence ID" value="SKB98555.1"/>
    <property type="molecule type" value="Genomic_DNA"/>
</dbReference>
<protein>
    <submittedName>
        <fullName evidence="7">Por secretion system C-terminal sorting domain-containing protein</fullName>
    </submittedName>
</protein>
<dbReference type="OrthoDB" id="9764804at2"/>
<dbReference type="AlphaFoldDB" id="A0A1T5FQW3"/>
<dbReference type="GO" id="GO:0015979">
    <property type="term" value="P:photosynthesis"/>
    <property type="evidence" value="ECO:0007669"/>
    <property type="project" value="UniProtKB-KW"/>
</dbReference>
<evidence type="ECO:0000313" key="7">
    <source>
        <dbReference type="EMBL" id="SKB98555.1"/>
    </source>
</evidence>
<gene>
    <name evidence="7" type="ORF">SAMN05660477_02233</name>
</gene>
<organism evidence="7 8">
    <name type="scientific">Soonwooa buanensis</name>
    <dbReference type="NCBI Taxonomy" id="619805"/>
    <lineage>
        <taxon>Bacteria</taxon>
        <taxon>Pseudomonadati</taxon>
        <taxon>Bacteroidota</taxon>
        <taxon>Flavobacteriia</taxon>
        <taxon>Flavobacteriales</taxon>
        <taxon>Weeksellaceae</taxon>
        <taxon>Chryseobacterium group</taxon>
        <taxon>Soonwooa</taxon>
    </lineage>
</organism>